<feature type="domain" description="DUF6591" evidence="2">
    <location>
        <begin position="164"/>
        <end position="254"/>
    </location>
</feature>
<dbReference type="AlphaFoldDB" id="D4VN13"/>
<feature type="signal peptide" evidence="1">
    <location>
        <begin position="1"/>
        <end position="19"/>
    </location>
</feature>
<dbReference type="EMBL" id="CBXG010000006">
    <property type="protein sequence ID" value="CDM02825.1"/>
    <property type="molecule type" value="Genomic_DNA"/>
</dbReference>
<evidence type="ECO:0000259" key="2">
    <source>
        <dbReference type="Pfam" id="PF20234"/>
    </source>
</evidence>
<name>D4VN13_9BACE</name>
<feature type="chain" id="PRO_5003065615" description="DUF6591 domain-containing protein" evidence="1">
    <location>
        <begin position="20"/>
        <end position="259"/>
    </location>
</feature>
<proteinExistence type="predicted"/>
<dbReference type="PROSITE" id="PS51257">
    <property type="entry name" value="PROKAR_LIPOPROTEIN"/>
    <property type="match status" value="1"/>
</dbReference>
<evidence type="ECO:0000256" key="1">
    <source>
        <dbReference type="SAM" id="SignalP"/>
    </source>
</evidence>
<comment type="caution">
    <text evidence="3">The sequence shown here is derived from an EMBL/GenBank/DDBJ whole genome shotgun (WGS) entry which is preliminary data.</text>
</comment>
<protein>
    <recommendedName>
        <fullName evidence="2">DUF6591 domain-containing protein</fullName>
    </recommendedName>
</protein>
<dbReference type="InterPro" id="IPR046526">
    <property type="entry name" value="DUF6591"/>
</dbReference>
<dbReference type="Pfam" id="PF20234">
    <property type="entry name" value="DUF6591"/>
    <property type="match status" value="1"/>
</dbReference>
<sequence>MLKKIFSCAAFVCLLCACSGIPKEREVTVSNVDITGFIGSYVKVVDGTYKFTTDGDKASISVKFELTDKPNVEFHKDGWDIRLNAIDETGSVFDTGTYGFSCKEFSKISELLKGNVGDTKTVSFTWEYIDFAKELGKAIFTKATSFEIIDEIFKEGSETISVYSDNSANDSKSSTSEVTSDSEDWDKALDEYEKYIDSYIKILKKVKANDMSAISEYPTYVEKAESFSKKFDNAKGTMSAKQIKRYTELTMKITTAAME</sequence>
<keyword evidence="1" id="KW-0732">Signal</keyword>
<evidence type="ECO:0000313" key="3">
    <source>
        <dbReference type="EMBL" id="CDM02825.1"/>
    </source>
</evidence>
<dbReference type="Proteomes" id="UP000019380">
    <property type="component" value="Unassembled WGS sequence"/>
</dbReference>
<evidence type="ECO:0000313" key="4">
    <source>
        <dbReference type="Proteomes" id="UP000019380"/>
    </source>
</evidence>
<gene>
    <name evidence="3" type="ORF">BN890_3720</name>
</gene>
<dbReference type="RefSeq" id="WP_004314554.1">
    <property type="nucleotide sequence ID" value="NZ_ADKP01000148.1"/>
</dbReference>
<reference evidence="3 4" key="1">
    <citation type="submission" date="2013-12" db="EMBL/GenBank/DDBJ databases">
        <title>Improved hybrid genome assemblies of Bacteroides xylanisolvens SD CC 1b and Bacteroides xylanisolvens SD CC 2a using Illumina and 454 Sequencing.</title>
        <authorList>
            <person name="Ramaraj T."/>
            <person name="Sundararajan A."/>
            <person name="Mudge J."/>
            <person name="Schilkey F.D."/>
            <person name="Delvecchio V."/>
            <person name="Donlon M."/>
            <person name="Ziemer C."/>
        </authorList>
    </citation>
    <scope>NUCLEOTIDE SEQUENCE [LARGE SCALE GENOMIC DNA]</scope>
</reference>
<accession>D4VN13</accession>
<organism evidence="3 4">
    <name type="scientific">Bacteroides xylanisolvens SD CC 1b</name>
    <dbReference type="NCBI Taxonomy" id="702447"/>
    <lineage>
        <taxon>Bacteria</taxon>
        <taxon>Pseudomonadati</taxon>
        <taxon>Bacteroidota</taxon>
        <taxon>Bacteroidia</taxon>
        <taxon>Bacteroidales</taxon>
        <taxon>Bacteroidaceae</taxon>
        <taxon>Bacteroides</taxon>
    </lineage>
</organism>